<organism evidence="7 8">
    <name type="scientific">Tulasnella calospora MUT 4182</name>
    <dbReference type="NCBI Taxonomy" id="1051891"/>
    <lineage>
        <taxon>Eukaryota</taxon>
        <taxon>Fungi</taxon>
        <taxon>Dikarya</taxon>
        <taxon>Basidiomycota</taxon>
        <taxon>Agaricomycotina</taxon>
        <taxon>Agaricomycetes</taxon>
        <taxon>Cantharellales</taxon>
        <taxon>Tulasnellaceae</taxon>
        <taxon>Tulasnella</taxon>
    </lineage>
</organism>
<keyword evidence="1" id="KW-0479">Metal-binding</keyword>
<dbReference type="GO" id="GO:0008270">
    <property type="term" value="F:zinc ion binding"/>
    <property type="evidence" value="ECO:0007669"/>
    <property type="project" value="UniProtKB-KW"/>
</dbReference>
<reference evidence="8" key="2">
    <citation type="submission" date="2015-01" db="EMBL/GenBank/DDBJ databases">
        <title>Evolutionary Origins and Diversification of the Mycorrhizal Mutualists.</title>
        <authorList>
            <consortium name="DOE Joint Genome Institute"/>
            <consortium name="Mycorrhizal Genomics Consortium"/>
            <person name="Kohler A."/>
            <person name="Kuo A."/>
            <person name="Nagy L.G."/>
            <person name="Floudas D."/>
            <person name="Copeland A."/>
            <person name="Barry K.W."/>
            <person name="Cichocki N."/>
            <person name="Veneault-Fourrey C."/>
            <person name="LaButti K."/>
            <person name="Lindquist E.A."/>
            <person name="Lipzen A."/>
            <person name="Lundell T."/>
            <person name="Morin E."/>
            <person name="Murat C."/>
            <person name="Riley R."/>
            <person name="Ohm R."/>
            <person name="Sun H."/>
            <person name="Tunlid A."/>
            <person name="Henrissat B."/>
            <person name="Grigoriev I.V."/>
            <person name="Hibbett D.S."/>
            <person name="Martin F."/>
        </authorList>
    </citation>
    <scope>NUCLEOTIDE SEQUENCE [LARGE SCALE GENOMIC DNA]</scope>
    <source>
        <strain evidence="8">MUT 4182</strain>
    </source>
</reference>
<dbReference type="STRING" id="1051891.A0A0C3QT86"/>
<evidence type="ECO:0000313" key="8">
    <source>
        <dbReference type="Proteomes" id="UP000054248"/>
    </source>
</evidence>
<dbReference type="SUPFAM" id="SSF57850">
    <property type="entry name" value="RING/U-box"/>
    <property type="match status" value="1"/>
</dbReference>
<feature type="region of interest" description="Disordered" evidence="5">
    <location>
        <begin position="297"/>
        <end position="341"/>
    </location>
</feature>
<dbReference type="Proteomes" id="UP000054248">
    <property type="component" value="Unassembled WGS sequence"/>
</dbReference>
<feature type="compositionally biased region" description="Low complexity" evidence="5">
    <location>
        <begin position="105"/>
        <end position="116"/>
    </location>
</feature>
<dbReference type="InterPro" id="IPR001841">
    <property type="entry name" value="Znf_RING"/>
</dbReference>
<feature type="compositionally biased region" description="Low complexity" evidence="5">
    <location>
        <begin position="135"/>
        <end position="152"/>
    </location>
</feature>
<dbReference type="EMBL" id="KN822964">
    <property type="protein sequence ID" value="KIO31329.1"/>
    <property type="molecule type" value="Genomic_DNA"/>
</dbReference>
<keyword evidence="2 4" id="KW-0863">Zinc-finger</keyword>
<dbReference type="InterPro" id="IPR013083">
    <property type="entry name" value="Znf_RING/FYVE/PHD"/>
</dbReference>
<dbReference type="InterPro" id="IPR051834">
    <property type="entry name" value="RING_finger_E3_ligase"/>
</dbReference>
<evidence type="ECO:0000256" key="5">
    <source>
        <dbReference type="SAM" id="MobiDB-lite"/>
    </source>
</evidence>
<dbReference type="HOGENOM" id="CLU_814301_0_0_1"/>
<reference evidence="7 8" key="1">
    <citation type="submission" date="2014-04" db="EMBL/GenBank/DDBJ databases">
        <authorList>
            <consortium name="DOE Joint Genome Institute"/>
            <person name="Kuo A."/>
            <person name="Girlanda M."/>
            <person name="Perotto S."/>
            <person name="Kohler A."/>
            <person name="Nagy L.G."/>
            <person name="Floudas D."/>
            <person name="Copeland A."/>
            <person name="Barry K.W."/>
            <person name="Cichocki N."/>
            <person name="Veneault-Fourrey C."/>
            <person name="LaButti K."/>
            <person name="Lindquist E.A."/>
            <person name="Lipzen A."/>
            <person name="Lundell T."/>
            <person name="Morin E."/>
            <person name="Murat C."/>
            <person name="Sun H."/>
            <person name="Tunlid A."/>
            <person name="Henrissat B."/>
            <person name="Grigoriev I.V."/>
            <person name="Hibbett D.S."/>
            <person name="Martin F."/>
            <person name="Nordberg H.P."/>
            <person name="Cantor M.N."/>
            <person name="Hua S.X."/>
        </authorList>
    </citation>
    <scope>NUCLEOTIDE SEQUENCE [LARGE SCALE GENOMIC DNA]</scope>
    <source>
        <strain evidence="7 8">MUT 4182</strain>
    </source>
</reference>
<evidence type="ECO:0000259" key="6">
    <source>
        <dbReference type="PROSITE" id="PS50089"/>
    </source>
</evidence>
<dbReference type="PANTHER" id="PTHR45931:SF3">
    <property type="entry name" value="RING ZINC FINGER-CONTAINING PROTEIN"/>
    <property type="match status" value="1"/>
</dbReference>
<evidence type="ECO:0000256" key="3">
    <source>
        <dbReference type="ARBA" id="ARBA00022833"/>
    </source>
</evidence>
<evidence type="ECO:0000256" key="4">
    <source>
        <dbReference type="PROSITE-ProRule" id="PRU00175"/>
    </source>
</evidence>
<dbReference type="Pfam" id="PF13639">
    <property type="entry name" value="zf-RING_2"/>
    <property type="match status" value="1"/>
</dbReference>
<dbReference type="PROSITE" id="PS50089">
    <property type="entry name" value="ZF_RING_2"/>
    <property type="match status" value="1"/>
</dbReference>
<feature type="compositionally biased region" description="Polar residues" evidence="5">
    <location>
        <begin position="90"/>
        <end position="104"/>
    </location>
</feature>
<name>A0A0C3QT86_9AGAM</name>
<dbReference type="SMART" id="SM01197">
    <property type="entry name" value="FANCL_C"/>
    <property type="match status" value="1"/>
</dbReference>
<evidence type="ECO:0000256" key="1">
    <source>
        <dbReference type="ARBA" id="ARBA00022723"/>
    </source>
</evidence>
<feature type="domain" description="RING-type" evidence="6">
    <location>
        <begin position="249"/>
        <end position="291"/>
    </location>
</feature>
<dbReference type="Gene3D" id="3.30.40.10">
    <property type="entry name" value="Zinc/RING finger domain, C3HC4 (zinc finger)"/>
    <property type="match status" value="1"/>
</dbReference>
<feature type="compositionally biased region" description="Low complexity" evidence="5">
    <location>
        <begin position="323"/>
        <end position="341"/>
    </location>
</feature>
<dbReference type="SMART" id="SM00184">
    <property type="entry name" value="RING"/>
    <property type="match status" value="1"/>
</dbReference>
<dbReference type="GO" id="GO:0005634">
    <property type="term" value="C:nucleus"/>
    <property type="evidence" value="ECO:0007669"/>
    <property type="project" value="TreeGrafter"/>
</dbReference>
<dbReference type="OrthoDB" id="8062037at2759"/>
<protein>
    <recommendedName>
        <fullName evidence="6">RING-type domain-containing protein</fullName>
    </recommendedName>
</protein>
<dbReference type="PANTHER" id="PTHR45931">
    <property type="entry name" value="SI:CH211-59O9.10"/>
    <property type="match status" value="1"/>
</dbReference>
<keyword evidence="3" id="KW-0862">Zinc</keyword>
<dbReference type="GO" id="GO:0061630">
    <property type="term" value="F:ubiquitin protein ligase activity"/>
    <property type="evidence" value="ECO:0007669"/>
    <property type="project" value="TreeGrafter"/>
</dbReference>
<accession>A0A0C3QT86</accession>
<evidence type="ECO:0000256" key="2">
    <source>
        <dbReference type="ARBA" id="ARBA00022771"/>
    </source>
</evidence>
<feature type="region of interest" description="Disordered" evidence="5">
    <location>
        <begin position="1"/>
        <end position="20"/>
    </location>
</feature>
<proteinExistence type="predicted"/>
<evidence type="ECO:0000313" key="7">
    <source>
        <dbReference type="EMBL" id="KIO31329.1"/>
    </source>
</evidence>
<keyword evidence="8" id="KW-1185">Reference proteome</keyword>
<dbReference type="AlphaFoldDB" id="A0A0C3QT86"/>
<sequence>MSPSSPQAPSLAPSGPETAMQRITRFSSQSFRRREEPLAVPRSGTATVVARARRPVSIAEERPRTPTLAVGPNTQPPGAPLDAEGAATSFVRTTAERTGSPSPTRASGGSRSQASSNEERLANVRLRALRRELARPPSLSRPSSDNLASDSSSTRDPLDRLRRSTSSSFRDFVISQRAESRRSSGYEFTEFQYDVNPSLDFPPFMESVIGGTFAAFSPPPMGGLSSEEISALPSSAYKESEEAKKEERCPICLDDYEETSEVMGVPECNHFFHKGCLSQWLERNRSCPYCRKNISRRPARRGTSSTGGRHRPRPGPPPPPGPSSSGASWGSSGGSWSVDFS</sequence>
<gene>
    <name evidence="7" type="ORF">M407DRAFT_241854</name>
</gene>
<dbReference type="GO" id="GO:0006511">
    <property type="term" value="P:ubiquitin-dependent protein catabolic process"/>
    <property type="evidence" value="ECO:0007669"/>
    <property type="project" value="TreeGrafter"/>
</dbReference>
<feature type="region of interest" description="Disordered" evidence="5">
    <location>
        <begin position="27"/>
        <end position="166"/>
    </location>
</feature>